<dbReference type="Proteomes" id="UP000440304">
    <property type="component" value="Unassembled WGS sequence"/>
</dbReference>
<comment type="caution">
    <text evidence="3">The sequence shown here is derived from an EMBL/GenBank/DDBJ whole genome shotgun (WGS) entry which is preliminary data.</text>
</comment>
<dbReference type="PROSITE" id="PS50995">
    <property type="entry name" value="HTH_MARR_2"/>
    <property type="match status" value="1"/>
</dbReference>
<dbReference type="PANTHER" id="PTHR33164">
    <property type="entry name" value="TRANSCRIPTIONAL REGULATOR, MARR FAMILY"/>
    <property type="match status" value="1"/>
</dbReference>
<dbReference type="SUPFAM" id="SSF46785">
    <property type="entry name" value="Winged helix' DNA-binding domain"/>
    <property type="match status" value="1"/>
</dbReference>
<dbReference type="InterPro" id="IPR036390">
    <property type="entry name" value="WH_DNA-bd_sf"/>
</dbReference>
<organism evidence="3 4">
    <name type="scientific">Shinella zoogloeoides</name>
    <name type="common">Crabtreella saccharophila</name>
    <dbReference type="NCBI Taxonomy" id="352475"/>
    <lineage>
        <taxon>Bacteria</taxon>
        <taxon>Pseudomonadati</taxon>
        <taxon>Pseudomonadota</taxon>
        <taxon>Alphaproteobacteria</taxon>
        <taxon>Hyphomicrobiales</taxon>
        <taxon>Rhizobiaceae</taxon>
        <taxon>Shinella</taxon>
    </lineage>
</organism>
<name>A0A6N8TDS2_SHIZO</name>
<feature type="compositionally biased region" description="Polar residues" evidence="1">
    <location>
        <begin position="155"/>
        <end position="165"/>
    </location>
</feature>
<dbReference type="GO" id="GO:0003700">
    <property type="term" value="F:DNA-binding transcription factor activity"/>
    <property type="evidence" value="ECO:0007669"/>
    <property type="project" value="InterPro"/>
</dbReference>
<dbReference type="Pfam" id="PF01047">
    <property type="entry name" value="MarR"/>
    <property type="match status" value="1"/>
</dbReference>
<dbReference type="OrthoDB" id="582199at2"/>
<evidence type="ECO:0000259" key="2">
    <source>
        <dbReference type="PROSITE" id="PS50995"/>
    </source>
</evidence>
<feature type="domain" description="HTH marR-type" evidence="2">
    <location>
        <begin position="4"/>
        <end position="136"/>
    </location>
</feature>
<feature type="compositionally biased region" description="Basic and acidic residues" evidence="1">
    <location>
        <begin position="139"/>
        <end position="148"/>
    </location>
</feature>
<dbReference type="InterPro" id="IPR039422">
    <property type="entry name" value="MarR/SlyA-like"/>
</dbReference>
<feature type="region of interest" description="Disordered" evidence="1">
    <location>
        <begin position="139"/>
        <end position="165"/>
    </location>
</feature>
<dbReference type="InterPro" id="IPR036388">
    <property type="entry name" value="WH-like_DNA-bd_sf"/>
</dbReference>
<dbReference type="GO" id="GO:0006950">
    <property type="term" value="P:response to stress"/>
    <property type="evidence" value="ECO:0007669"/>
    <property type="project" value="TreeGrafter"/>
</dbReference>
<accession>A0A6N8TDS2</accession>
<protein>
    <submittedName>
        <fullName evidence="3">MarR family transcriptional regulator</fullName>
    </submittedName>
</protein>
<dbReference type="EMBL" id="WUML01000002">
    <property type="protein sequence ID" value="MXN99367.1"/>
    <property type="molecule type" value="Genomic_DNA"/>
</dbReference>
<dbReference type="PANTHER" id="PTHR33164:SF43">
    <property type="entry name" value="HTH-TYPE TRANSCRIPTIONAL REPRESSOR YETL"/>
    <property type="match status" value="1"/>
</dbReference>
<gene>
    <name evidence="3" type="ORF">GR156_03585</name>
</gene>
<evidence type="ECO:0000256" key="1">
    <source>
        <dbReference type="SAM" id="MobiDB-lite"/>
    </source>
</evidence>
<dbReference type="Gene3D" id="1.10.10.10">
    <property type="entry name" value="Winged helix-like DNA-binding domain superfamily/Winged helix DNA-binding domain"/>
    <property type="match status" value="1"/>
</dbReference>
<evidence type="ECO:0000313" key="4">
    <source>
        <dbReference type="Proteomes" id="UP000440304"/>
    </source>
</evidence>
<dbReference type="SMART" id="SM00347">
    <property type="entry name" value="HTH_MARR"/>
    <property type="match status" value="1"/>
</dbReference>
<sequence length="165" mass="18446">MNSTIEISQGMFKLYHQVSRLVNECMMDEGVSLARSKFLLLLECQGPQRSTDIACALGFAPRTVTEAIDGLERDKLVMREPDPKDRRAKIVSITDMGRTVISAAQQPQHKTIEAIFNVLTDDQKQHMKEIIRCLSEKTEELQRERDQNAGDPSAAASTRSLQAVG</sequence>
<dbReference type="AlphaFoldDB" id="A0A6N8TDS2"/>
<dbReference type="PRINTS" id="PR00598">
    <property type="entry name" value="HTHMARR"/>
</dbReference>
<evidence type="ECO:0000313" key="3">
    <source>
        <dbReference type="EMBL" id="MXN99367.1"/>
    </source>
</evidence>
<dbReference type="InterPro" id="IPR000835">
    <property type="entry name" value="HTH_MarR-typ"/>
</dbReference>
<reference evidence="3 4" key="1">
    <citation type="submission" date="2019-12" db="EMBL/GenBank/DDBJ databases">
        <title>Shinella granuli gen. nov., sp. nov., and proposal of the reclassification of Zoogloea ramigera ATCC 19623 as Shinella zoogloeoides sp. nov.</title>
        <authorList>
            <person name="Gao J."/>
        </authorList>
    </citation>
    <scope>NUCLEOTIDE SEQUENCE [LARGE SCALE GENOMIC DNA]</scope>
    <source>
        <strain evidence="3 4">DSM 287</strain>
    </source>
</reference>
<proteinExistence type="predicted"/>